<dbReference type="PROSITE" id="PS00211">
    <property type="entry name" value="ABC_TRANSPORTER_1"/>
    <property type="match status" value="2"/>
</dbReference>
<dbReference type="FunFam" id="3.40.50.300:FF:000070">
    <property type="entry name" value="Putative ABC transporter ATP-binding component"/>
    <property type="match status" value="1"/>
</dbReference>
<dbReference type="EMBL" id="QWGR01000005">
    <property type="protein sequence ID" value="RIJ48265.1"/>
    <property type="molecule type" value="Genomic_DNA"/>
</dbReference>
<feature type="domain" description="ABC transporter" evidence="7">
    <location>
        <begin position="2"/>
        <end position="260"/>
    </location>
</feature>
<evidence type="ECO:0000256" key="6">
    <source>
        <dbReference type="SAM" id="Coils"/>
    </source>
</evidence>
<feature type="coiled-coil region" evidence="6">
    <location>
        <begin position="531"/>
        <end position="645"/>
    </location>
</feature>
<dbReference type="Gene3D" id="3.40.50.300">
    <property type="entry name" value="P-loop containing nucleotide triphosphate hydrolases"/>
    <property type="match status" value="2"/>
</dbReference>
<keyword evidence="1" id="KW-0677">Repeat</keyword>
<keyword evidence="6" id="KW-0175">Coiled coil</keyword>
<evidence type="ECO:0000259" key="7">
    <source>
        <dbReference type="PROSITE" id="PS50893"/>
    </source>
</evidence>
<dbReference type="Gene3D" id="1.10.287.380">
    <property type="entry name" value="Valyl-tRNA synthetase, C-terminal domain"/>
    <property type="match status" value="1"/>
</dbReference>
<keyword evidence="3 8" id="KW-0067">ATP-binding</keyword>
<dbReference type="CDD" id="cd03221">
    <property type="entry name" value="ABCF_EF-3"/>
    <property type="match status" value="2"/>
</dbReference>
<dbReference type="GO" id="GO:0016887">
    <property type="term" value="F:ATP hydrolysis activity"/>
    <property type="evidence" value="ECO:0007669"/>
    <property type="project" value="InterPro"/>
</dbReference>
<keyword evidence="9" id="KW-1185">Reference proteome</keyword>
<dbReference type="SUPFAM" id="SSF52540">
    <property type="entry name" value="P-loop containing nucleoside triphosphate hydrolases"/>
    <property type="match status" value="2"/>
</dbReference>
<evidence type="ECO:0000313" key="8">
    <source>
        <dbReference type="EMBL" id="RIJ48265.1"/>
    </source>
</evidence>
<evidence type="ECO:0000256" key="4">
    <source>
        <dbReference type="ARBA" id="ARBA00061551"/>
    </source>
</evidence>
<dbReference type="OrthoDB" id="1521973at2"/>
<keyword evidence="2" id="KW-0547">Nucleotide-binding</keyword>
<comment type="caution">
    <text evidence="8">The sequence shown here is derived from an EMBL/GenBank/DDBJ whole genome shotgun (WGS) entry which is preliminary data.</text>
</comment>
<dbReference type="InterPro" id="IPR051309">
    <property type="entry name" value="ABCF_ATPase"/>
</dbReference>
<evidence type="ECO:0000313" key="9">
    <source>
        <dbReference type="Proteomes" id="UP000265926"/>
    </source>
</evidence>
<reference evidence="8 9" key="1">
    <citation type="submission" date="2018-08" db="EMBL/GenBank/DDBJ databases">
        <title>Pallidiluteibacterium maritimus gen. nov., sp. nov., isolated from coastal sediment.</title>
        <authorList>
            <person name="Zhou L.Y."/>
        </authorList>
    </citation>
    <scope>NUCLEOTIDE SEQUENCE [LARGE SCALE GENOMIC DNA]</scope>
    <source>
        <strain evidence="8 9">XSD2</strain>
    </source>
</reference>
<gene>
    <name evidence="8" type="ORF">D1614_11075</name>
</gene>
<dbReference type="GO" id="GO:0005524">
    <property type="term" value="F:ATP binding"/>
    <property type="evidence" value="ECO:0007669"/>
    <property type="project" value="UniProtKB-KW"/>
</dbReference>
<dbReference type="InterPro" id="IPR032781">
    <property type="entry name" value="ABC_tran_Xtn"/>
</dbReference>
<organism evidence="8 9">
    <name type="scientific">Maribellus luteus</name>
    <dbReference type="NCBI Taxonomy" id="2305463"/>
    <lineage>
        <taxon>Bacteria</taxon>
        <taxon>Pseudomonadati</taxon>
        <taxon>Bacteroidota</taxon>
        <taxon>Bacteroidia</taxon>
        <taxon>Marinilabiliales</taxon>
        <taxon>Prolixibacteraceae</taxon>
        <taxon>Maribellus</taxon>
    </lineage>
</organism>
<dbReference type="InterPro" id="IPR037118">
    <property type="entry name" value="Val-tRNA_synth_C_sf"/>
</dbReference>
<dbReference type="InterPro" id="IPR027417">
    <property type="entry name" value="P-loop_NTPase"/>
</dbReference>
<evidence type="ECO:0000256" key="2">
    <source>
        <dbReference type="ARBA" id="ARBA00022741"/>
    </source>
</evidence>
<protein>
    <recommendedName>
        <fullName evidence="5">Probable ATP-binding protein YbiT</fullName>
    </recommendedName>
</protein>
<dbReference type="PANTHER" id="PTHR42855:SF2">
    <property type="entry name" value="DRUG RESISTANCE ABC TRANSPORTER,ATP-BINDING PROTEIN"/>
    <property type="match status" value="1"/>
</dbReference>
<dbReference type="InterPro" id="IPR017871">
    <property type="entry name" value="ABC_transporter-like_CS"/>
</dbReference>
<dbReference type="Pfam" id="PF00005">
    <property type="entry name" value="ABC_tran"/>
    <property type="match status" value="2"/>
</dbReference>
<evidence type="ECO:0000256" key="5">
    <source>
        <dbReference type="ARBA" id="ARBA00074044"/>
    </source>
</evidence>
<comment type="similarity">
    <text evidence="4">Belongs to the ABC transporter superfamily. ABCF family. YbiT subfamily.</text>
</comment>
<dbReference type="SMART" id="SM00382">
    <property type="entry name" value="AAA"/>
    <property type="match status" value="2"/>
</dbReference>
<evidence type="ECO:0000256" key="3">
    <source>
        <dbReference type="ARBA" id="ARBA00022840"/>
    </source>
</evidence>
<dbReference type="InterPro" id="IPR003593">
    <property type="entry name" value="AAA+_ATPase"/>
</dbReference>
<dbReference type="RefSeq" id="WP_119437996.1">
    <property type="nucleotide sequence ID" value="NZ_QWGR01000005.1"/>
</dbReference>
<evidence type="ECO:0000256" key="1">
    <source>
        <dbReference type="ARBA" id="ARBA00022737"/>
    </source>
</evidence>
<dbReference type="PANTHER" id="PTHR42855">
    <property type="entry name" value="ABC TRANSPORTER ATP-BINDING SUBUNIT"/>
    <property type="match status" value="1"/>
</dbReference>
<sequence>MISLDKINLSFGGFELFKEISFLINPKDRIGLIGKNGAGKTTLLKIISGLNNPTSGSVGISKDVTIGYLPQQMKVSDTRTLKDEATQAFKEILQLQKDITRLNGEIAESEDYHSADYLGKLDRVAELHERFQLLGGDNYEAELERTLLGLGFERSDFGRSTSEFSGGWRMRVELAKLLLQKPDVFLLDEPTNHLDIESIQWLEDFLKDYKGAVVLVSHDKTFLNAVCNRTIEISLGKILDQKMNYSDFLNWKEEQKKINLAAYQNQQKLIEDTEKFIERFRYKASKAVQVQSRIKQLDKIDRIEIEEEDNAALKLSFPPAPRSGKVVVSAKHITKAYGSHLVLDDIDLTIEQGEKIAFVGRNGEGKTTLARIIMNELEHKGDMQLGHNVKVGYFAQNQAQLLNEELTIFDTIDEIAVGDIRTKIRDILAAFLFRGEDIDKKVKVLSGGEKSRLAMIRLMLEPVNFLILDEPTNHLDIRSKEILKNALANFTGTVLVVSHDRDFLDGLVNCVYEFRNKKAKQHLGGIFEFLYRKKMESLKELEVKNNNSRANNSVQKEKGKNELSFEEQKEISRNISRFEKQVQETEQKISDLEARVEDMDKLLSSSTQIDDHSLFDKYEELKKKLEEMMHEWENANEELEAWKVKKTW</sequence>
<dbReference type="Proteomes" id="UP000265926">
    <property type="component" value="Unassembled WGS sequence"/>
</dbReference>
<feature type="domain" description="ABC transporter" evidence="7">
    <location>
        <begin position="328"/>
        <end position="543"/>
    </location>
</feature>
<dbReference type="InterPro" id="IPR003439">
    <property type="entry name" value="ABC_transporter-like_ATP-bd"/>
</dbReference>
<proteinExistence type="inferred from homology"/>
<name>A0A399T0R1_9BACT</name>
<dbReference type="FunFam" id="3.40.50.300:FF:000011">
    <property type="entry name" value="Putative ABC transporter ATP-binding component"/>
    <property type="match status" value="1"/>
</dbReference>
<dbReference type="AlphaFoldDB" id="A0A399T0R1"/>
<dbReference type="PROSITE" id="PS50893">
    <property type="entry name" value="ABC_TRANSPORTER_2"/>
    <property type="match status" value="2"/>
</dbReference>
<dbReference type="Pfam" id="PF12848">
    <property type="entry name" value="ABC_tran_Xtn"/>
    <property type="match status" value="1"/>
</dbReference>
<accession>A0A399T0R1</accession>